<evidence type="ECO:0000256" key="6">
    <source>
        <dbReference type="ARBA" id="ARBA00022801"/>
    </source>
</evidence>
<dbReference type="Gene3D" id="3.10.10.10">
    <property type="entry name" value="HIV Type 1 Reverse Transcriptase, subunit A, domain 1"/>
    <property type="match status" value="1"/>
</dbReference>
<dbReference type="PANTHER" id="PTHR37984:SF5">
    <property type="entry name" value="PROTEIN NYNRIN-LIKE"/>
    <property type="match status" value="1"/>
</dbReference>
<dbReference type="SUPFAM" id="SSF56672">
    <property type="entry name" value="DNA/RNA polymerases"/>
    <property type="match status" value="1"/>
</dbReference>
<dbReference type="CDD" id="cd00303">
    <property type="entry name" value="retropepsin_like"/>
    <property type="match status" value="1"/>
</dbReference>
<sequence length="1312" mass="151760">MPVFSGEDPDSWLFRAESLDGTVLGKFLRIQQESSVEEYRNLFDKLVAPLSDIPEKVVEDTFMNGLLPWIRAEVFYGRPKGLAEMMQIAQLITNSSKPMTGNITTENRGNTTFPVHTITLRNSNANEVRKETNFRRLPDAEFQARKEKGLCFRCNEKYSADHKCKMKELRELRMFVVTGENEEYEIIEEKETAEKQLATLEVIDENQNFAELSINSVVGLNDPGTMKVRGKLLNKEIIVMIDCGATHNFISEKLVKTLRLSTKETTYYGVILGSGTAIQEKGVCQAVEIHLADWKVTEDFLPLEVGGVDVILGMQWLHSLGVTIVNWKNLTFTFTNSESLQEVLQQYKDVFEWPETLPPKREIEHHICLKEGTDSINVRPYRYGFHQKAEMEKLVEEMLTSGIIRPSKSPYSSPVLLVKKKDGSWRFCVYYRAVNNATIPDKFPIPVVEELFDELNGASLFSKIDLKSGYHQIRMEEKDVLKTTFRTHEGHYEFLVMPFGLTNAPVTFQALMNNVFKPYLRKFVLVFFDDILIYSKNEKEHKSHLGIVLSTLREYSLYANKKKCSFAQPRIEYLGHIISGEGVEVDPEKIRSIADWPIPKTVKEVRGFLGLIGYYRRFVQHYGSIAAPLTQLLKKGENKAADALSRKPDEILHFGLSAPTLVDLNTIKEEVEKDEMLQKMFTDEKKKTNQQQAKFLQKNGLWHYKDRLVLSKSSSLIPAILSTYHDSVVGGHSGFLRTYKRLASELYWPSMKTDVKKYCEECIVCQRNKTMALSPAGLLTPLEVPLQVWNDISMDFIDALPEAKGFEVVFVVVDRLSKYNHFIPLKHPYTAKSVADVFVKEVVRLHGFPASIVSDRDKIFLSNFWKEMFRLAGTKLNRSTAYHPQSDGQTEVVNCGLETYLRCFCSERPKEWVSWLSWAEYWYNTTYNRSLGTSPFQVLYGRKPPSLLSYGDGTTTNSTLVDQLKERDTILATLREQLLLAQQQMKQYADKKRRHVEFNVGDWFVNENLEWQAQPEEVLQYQKNKARAWEVLIRWKNLPDHEASWESYDEIQQQYPTFHLEDKQMAWRFHYEENSLWKQTIEAKYSNNTLGTFPSDTKHSIAKAPWRSILKGRDWFEEKIKWKINKGKNLSFWHSKWIDSIPLSTKFSRILNDWEEIQWNNIKSILLSLDITKGSSKPSWLLNSSGFFTIASVKKAISVDSTVANINERSINFNDLWKSSIQKKCKFFLWTVFHERLNSTDVIQRRYPNMALNPNWCVSCKAATEDLNHIFINCRRAKYIWERVEKATDVSIRESNVKSLGTQVFTKSAKTT</sequence>
<dbReference type="InterPro" id="IPR043128">
    <property type="entry name" value="Rev_trsase/Diguanyl_cyclase"/>
</dbReference>
<evidence type="ECO:0000259" key="8">
    <source>
        <dbReference type="PROSITE" id="PS50013"/>
    </source>
</evidence>
<evidence type="ECO:0000256" key="5">
    <source>
        <dbReference type="ARBA" id="ARBA00022759"/>
    </source>
</evidence>
<dbReference type="InterPro" id="IPR021109">
    <property type="entry name" value="Peptidase_aspartic_dom_sf"/>
</dbReference>
<dbReference type="InterPro" id="IPR043502">
    <property type="entry name" value="DNA/RNA_pol_sf"/>
</dbReference>
<evidence type="ECO:0000256" key="7">
    <source>
        <dbReference type="ARBA" id="ARBA00022918"/>
    </source>
</evidence>
<dbReference type="InterPro" id="IPR016197">
    <property type="entry name" value="Chromo-like_dom_sf"/>
</dbReference>
<dbReference type="PANTHER" id="PTHR37984">
    <property type="entry name" value="PROTEIN CBG26694"/>
    <property type="match status" value="1"/>
</dbReference>
<dbReference type="InterPro" id="IPR036397">
    <property type="entry name" value="RNaseH_sf"/>
</dbReference>
<dbReference type="Pfam" id="PF00078">
    <property type="entry name" value="RVT_1"/>
    <property type="match status" value="1"/>
</dbReference>
<keyword evidence="7" id="KW-0695">RNA-directed DNA polymerase</keyword>
<dbReference type="GO" id="GO:0008233">
    <property type="term" value="F:peptidase activity"/>
    <property type="evidence" value="ECO:0007669"/>
    <property type="project" value="UniProtKB-KW"/>
</dbReference>
<reference evidence="11 12" key="1">
    <citation type="submission" date="2019-08" db="EMBL/GenBank/DDBJ databases">
        <title>Draft genome sequences of two oriental melons (Cucumis melo L. var makuwa).</title>
        <authorList>
            <person name="Kwon S.-Y."/>
        </authorList>
    </citation>
    <scope>NUCLEOTIDE SEQUENCE [LARGE SCALE GENOMIC DNA]</scope>
    <source>
        <strain evidence="12">cv. Chang Bougi</strain>
        <tissue evidence="11">Leaf</tissue>
    </source>
</reference>
<dbReference type="InterPro" id="IPR026960">
    <property type="entry name" value="RVT-Znf"/>
</dbReference>
<dbReference type="Gene3D" id="3.30.420.10">
    <property type="entry name" value="Ribonuclease H-like superfamily/Ribonuclease H"/>
    <property type="match status" value="1"/>
</dbReference>
<keyword evidence="5" id="KW-0255">Endonuclease</keyword>
<dbReference type="Proteomes" id="UP000321947">
    <property type="component" value="Unassembled WGS sequence"/>
</dbReference>
<organism evidence="11 12">
    <name type="scientific">Cucumis melo var. makuwa</name>
    <name type="common">Oriental melon</name>
    <dbReference type="NCBI Taxonomy" id="1194695"/>
    <lineage>
        <taxon>Eukaryota</taxon>
        <taxon>Viridiplantae</taxon>
        <taxon>Streptophyta</taxon>
        <taxon>Embryophyta</taxon>
        <taxon>Tracheophyta</taxon>
        <taxon>Spermatophyta</taxon>
        <taxon>Magnoliopsida</taxon>
        <taxon>eudicotyledons</taxon>
        <taxon>Gunneridae</taxon>
        <taxon>Pentapetalae</taxon>
        <taxon>rosids</taxon>
        <taxon>fabids</taxon>
        <taxon>Cucurbitales</taxon>
        <taxon>Cucurbitaceae</taxon>
        <taxon>Benincaseae</taxon>
        <taxon>Cucumis</taxon>
    </lineage>
</organism>
<dbReference type="InterPro" id="IPR001584">
    <property type="entry name" value="Integrase_cat-core"/>
</dbReference>
<dbReference type="SUPFAM" id="SSF53098">
    <property type="entry name" value="Ribonuclease H-like"/>
    <property type="match status" value="1"/>
</dbReference>
<evidence type="ECO:0000259" key="9">
    <source>
        <dbReference type="PROSITE" id="PS50878"/>
    </source>
</evidence>
<accession>A0A5D3BJ44</accession>
<name>A0A5D3BJ44_CUCMM</name>
<dbReference type="Pfam" id="PF08284">
    <property type="entry name" value="RVP_2"/>
    <property type="match status" value="1"/>
</dbReference>
<dbReference type="PROSITE" id="PS50013">
    <property type="entry name" value="CHROMO_2"/>
    <property type="match status" value="1"/>
</dbReference>
<dbReference type="FunFam" id="3.10.10.10:FF:000007">
    <property type="entry name" value="Retrovirus-related Pol polyprotein from transposon 17.6-like Protein"/>
    <property type="match status" value="1"/>
</dbReference>
<keyword evidence="1" id="KW-0645">Protease</keyword>
<dbReference type="GO" id="GO:0004519">
    <property type="term" value="F:endonuclease activity"/>
    <property type="evidence" value="ECO:0007669"/>
    <property type="project" value="UniProtKB-KW"/>
</dbReference>
<dbReference type="Gene3D" id="2.40.70.10">
    <property type="entry name" value="Acid Proteases"/>
    <property type="match status" value="1"/>
</dbReference>
<feature type="domain" description="Chromo" evidence="8">
    <location>
        <begin position="1013"/>
        <end position="1081"/>
    </location>
</feature>
<dbReference type="GO" id="GO:0015074">
    <property type="term" value="P:DNA integration"/>
    <property type="evidence" value="ECO:0007669"/>
    <property type="project" value="InterPro"/>
</dbReference>
<dbReference type="PROSITE" id="PS50994">
    <property type="entry name" value="INTEGRASE"/>
    <property type="match status" value="1"/>
</dbReference>
<dbReference type="InterPro" id="IPR000953">
    <property type="entry name" value="Chromo/chromo_shadow_dom"/>
</dbReference>
<keyword evidence="2" id="KW-0808">Transferase</keyword>
<dbReference type="Gene3D" id="1.10.340.70">
    <property type="match status" value="1"/>
</dbReference>
<dbReference type="GO" id="GO:0003676">
    <property type="term" value="F:nucleic acid binding"/>
    <property type="evidence" value="ECO:0007669"/>
    <property type="project" value="InterPro"/>
</dbReference>
<keyword evidence="4" id="KW-0540">Nuclease</keyword>
<evidence type="ECO:0000256" key="3">
    <source>
        <dbReference type="ARBA" id="ARBA00022695"/>
    </source>
</evidence>
<dbReference type="FunFam" id="1.10.340.70:FF:000001">
    <property type="entry name" value="Retrovirus-related Pol polyprotein from transposon gypsy-like Protein"/>
    <property type="match status" value="1"/>
</dbReference>
<dbReference type="InterPro" id="IPR023780">
    <property type="entry name" value="Chromo_domain"/>
</dbReference>
<evidence type="ECO:0000256" key="1">
    <source>
        <dbReference type="ARBA" id="ARBA00022670"/>
    </source>
</evidence>
<keyword evidence="6" id="KW-0378">Hydrolase</keyword>
<dbReference type="Pfam" id="PF17921">
    <property type="entry name" value="Integrase_H2C2"/>
    <property type="match status" value="1"/>
</dbReference>
<dbReference type="InterPro" id="IPR000477">
    <property type="entry name" value="RT_dom"/>
</dbReference>
<feature type="domain" description="Reverse transcriptase" evidence="9">
    <location>
        <begin position="399"/>
        <end position="578"/>
    </location>
</feature>
<evidence type="ECO:0000313" key="11">
    <source>
        <dbReference type="EMBL" id="TYJ98385.1"/>
    </source>
</evidence>
<dbReference type="GO" id="GO:0003964">
    <property type="term" value="F:RNA-directed DNA polymerase activity"/>
    <property type="evidence" value="ECO:0007669"/>
    <property type="project" value="UniProtKB-KW"/>
</dbReference>
<dbReference type="EMBL" id="SSTD01018108">
    <property type="protein sequence ID" value="TYJ98385.1"/>
    <property type="molecule type" value="Genomic_DNA"/>
</dbReference>
<dbReference type="Gene3D" id="3.30.70.270">
    <property type="match status" value="1"/>
</dbReference>
<dbReference type="PROSITE" id="PS50878">
    <property type="entry name" value="RT_POL"/>
    <property type="match status" value="1"/>
</dbReference>
<dbReference type="InterPro" id="IPR050951">
    <property type="entry name" value="Retrovirus_Pol_polyprotein"/>
</dbReference>
<evidence type="ECO:0000313" key="12">
    <source>
        <dbReference type="Proteomes" id="UP000321947"/>
    </source>
</evidence>
<evidence type="ECO:0000256" key="2">
    <source>
        <dbReference type="ARBA" id="ARBA00022679"/>
    </source>
</evidence>
<protein>
    <submittedName>
        <fullName evidence="11">Retrotransposon protein, putative, unclassified</fullName>
    </submittedName>
</protein>
<dbReference type="GO" id="GO:0006508">
    <property type="term" value="P:proteolysis"/>
    <property type="evidence" value="ECO:0007669"/>
    <property type="project" value="UniProtKB-KW"/>
</dbReference>
<keyword evidence="3" id="KW-0548">Nucleotidyltransferase</keyword>
<dbReference type="SUPFAM" id="SSF54160">
    <property type="entry name" value="Chromo domain-like"/>
    <property type="match status" value="1"/>
</dbReference>
<dbReference type="SUPFAM" id="SSF50630">
    <property type="entry name" value="Acid proteases"/>
    <property type="match status" value="1"/>
</dbReference>
<gene>
    <name evidence="11" type="ORF">E5676_scaffold232G001280</name>
</gene>
<evidence type="ECO:0000259" key="10">
    <source>
        <dbReference type="PROSITE" id="PS50994"/>
    </source>
</evidence>
<dbReference type="Pfam" id="PF13966">
    <property type="entry name" value="zf-RVT"/>
    <property type="match status" value="1"/>
</dbReference>
<dbReference type="Gene3D" id="2.40.50.40">
    <property type="match status" value="1"/>
</dbReference>
<comment type="caution">
    <text evidence="11">The sequence shown here is derived from an EMBL/GenBank/DDBJ whole genome shotgun (WGS) entry which is preliminary data.</text>
</comment>
<feature type="domain" description="Integrase catalytic" evidence="10">
    <location>
        <begin position="781"/>
        <end position="943"/>
    </location>
</feature>
<dbReference type="InterPro" id="IPR012337">
    <property type="entry name" value="RNaseH-like_sf"/>
</dbReference>
<dbReference type="Pfam" id="PF00385">
    <property type="entry name" value="Chromo"/>
    <property type="match status" value="1"/>
</dbReference>
<dbReference type="InterPro" id="IPR041588">
    <property type="entry name" value="Integrase_H2C2"/>
</dbReference>
<evidence type="ECO:0000256" key="4">
    <source>
        <dbReference type="ARBA" id="ARBA00022722"/>
    </source>
</evidence>
<proteinExistence type="predicted"/>
<dbReference type="CDD" id="cd01647">
    <property type="entry name" value="RT_LTR"/>
    <property type="match status" value="1"/>
</dbReference>